<sequence length="142" mass="16730">MKYKAFTLIECLLALLVFSLCLLLVPRMIIQSKQMNEVVFGRHEQEWHVFLLQFEQKLSEGEFVKAQGSKVFFNKPRAVENKVYECRIEYNAKNQEIVIRDDGGYEPILTSVENVTFIQYPYSVTFEITFNNGEKRDGKWTF</sequence>
<dbReference type="InterPro" id="IPR012902">
    <property type="entry name" value="N_methyl_site"/>
</dbReference>
<dbReference type="Pfam" id="PF07963">
    <property type="entry name" value="N_methyl"/>
    <property type="match status" value="1"/>
</dbReference>
<dbReference type="Proteomes" id="UP000664701">
    <property type="component" value="Chromosome"/>
</dbReference>
<keyword evidence="3" id="KW-0472">Membrane</keyword>
<keyword evidence="3" id="KW-1133">Transmembrane helix</keyword>
<evidence type="ECO:0000313" key="4">
    <source>
        <dbReference type="EMBL" id="WYJ76207.1"/>
    </source>
</evidence>
<dbReference type="EMBL" id="CP147251">
    <property type="protein sequence ID" value="WYJ76207.1"/>
    <property type="molecule type" value="Genomic_DNA"/>
</dbReference>
<accession>A0ABZ2SL25</accession>
<keyword evidence="2" id="KW-0178">Competence</keyword>
<dbReference type="InterPro" id="IPR016977">
    <property type="entry name" value="ComGF"/>
</dbReference>
<evidence type="ECO:0000313" key="5">
    <source>
        <dbReference type="Proteomes" id="UP000664701"/>
    </source>
</evidence>
<name>A0ABZ2SL25_9ENTE</name>
<keyword evidence="5" id="KW-1185">Reference proteome</keyword>
<evidence type="ECO:0000256" key="1">
    <source>
        <dbReference type="ARBA" id="ARBA00004241"/>
    </source>
</evidence>
<dbReference type="Pfam" id="PF15980">
    <property type="entry name" value="ComGF"/>
    <property type="match status" value="1"/>
</dbReference>
<protein>
    <submittedName>
        <fullName evidence="4">Competence protein ComGF</fullName>
    </submittedName>
</protein>
<comment type="subcellular location">
    <subcellularLocation>
        <location evidence="1">Cell surface</location>
    </subcellularLocation>
</comment>
<gene>
    <name evidence="4" type="ORF">DOK78_000833</name>
</gene>
<reference evidence="4 5" key="2">
    <citation type="submission" date="2024-03" db="EMBL/GenBank/DDBJ databases">
        <title>The Genome Sequence of Enterococcus sp. DIV2402.</title>
        <authorList>
            <consortium name="The Broad Institute Genomics Platform"/>
            <consortium name="The Broad Institute Microbial Omics Core"/>
            <consortium name="The Broad Institute Genomic Center for Infectious Diseases"/>
            <person name="Earl A."/>
            <person name="Manson A."/>
            <person name="Gilmore M."/>
            <person name="Schwartman J."/>
            <person name="Shea T."/>
            <person name="Abouelleil A."/>
            <person name="Cao P."/>
            <person name="Chapman S."/>
            <person name="Cusick C."/>
            <person name="Young S."/>
            <person name="Neafsey D."/>
            <person name="Nusbaum C."/>
            <person name="Birren B."/>
        </authorList>
    </citation>
    <scope>NUCLEOTIDE SEQUENCE [LARGE SCALE GENOMIC DNA]</scope>
    <source>
        <strain evidence="4 5">DIV2402</strain>
    </source>
</reference>
<evidence type="ECO:0000256" key="2">
    <source>
        <dbReference type="ARBA" id="ARBA00023287"/>
    </source>
</evidence>
<proteinExistence type="predicted"/>
<feature type="transmembrane region" description="Helical" evidence="3">
    <location>
        <begin position="6"/>
        <end position="25"/>
    </location>
</feature>
<keyword evidence="3" id="KW-0812">Transmembrane</keyword>
<dbReference type="RefSeq" id="WP_207942524.1">
    <property type="nucleotide sequence ID" value="NZ_CP147251.1"/>
</dbReference>
<dbReference type="NCBIfam" id="TIGR02532">
    <property type="entry name" value="IV_pilin_GFxxxE"/>
    <property type="match status" value="1"/>
</dbReference>
<reference evidence="4 5" key="1">
    <citation type="submission" date="2021-03" db="EMBL/GenBank/DDBJ databases">
        <authorList>
            <person name="Gilmore M.S."/>
            <person name="Schwartzman J."/>
            <person name="Van Tyne D."/>
            <person name="Martin M."/>
            <person name="Earl A.M."/>
            <person name="Manson A.L."/>
            <person name="Straub T."/>
            <person name="Salamzade R."/>
            <person name="Saavedra J."/>
            <person name="Lebreton F."/>
            <person name="Prichula J."/>
            <person name="Schaufler K."/>
            <person name="Gaca A."/>
            <person name="Sgardioli B."/>
            <person name="Wagenaar J."/>
            <person name="Strong T."/>
        </authorList>
    </citation>
    <scope>NUCLEOTIDE SEQUENCE [LARGE SCALE GENOMIC DNA]</scope>
    <source>
        <strain evidence="4 5">DIV2402</strain>
    </source>
</reference>
<organism evidence="4 5">
    <name type="scientific">Candidatus Enterococcus lowellii</name>
    <dbReference type="NCBI Taxonomy" id="2230877"/>
    <lineage>
        <taxon>Bacteria</taxon>
        <taxon>Bacillati</taxon>
        <taxon>Bacillota</taxon>
        <taxon>Bacilli</taxon>
        <taxon>Lactobacillales</taxon>
        <taxon>Enterococcaceae</taxon>
        <taxon>Enterococcus</taxon>
    </lineage>
</organism>
<dbReference type="NCBIfam" id="NF041002">
    <property type="entry name" value="pilin_ComGF"/>
    <property type="match status" value="1"/>
</dbReference>
<evidence type="ECO:0000256" key="3">
    <source>
        <dbReference type="SAM" id="Phobius"/>
    </source>
</evidence>